<comment type="similarity">
    <text evidence="1 2">Belongs to the small heat shock protein (HSP20) family.</text>
</comment>
<proteinExistence type="inferred from homology"/>
<dbReference type="Proteomes" id="UP000240653">
    <property type="component" value="Unassembled WGS sequence"/>
</dbReference>
<name>A0A2P7RPK3_9HYPH</name>
<reference evidence="5 6" key="1">
    <citation type="submission" date="2018-03" db="EMBL/GenBank/DDBJ databases">
        <title>The draft genome of Mesorhizobium soli JCM 19897.</title>
        <authorList>
            <person name="Li L."/>
            <person name="Liu L."/>
            <person name="Liang L."/>
            <person name="Wang T."/>
            <person name="Zhang X."/>
        </authorList>
    </citation>
    <scope>NUCLEOTIDE SEQUENCE [LARGE SCALE GENOMIC DNA]</scope>
    <source>
        <strain evidence="5 6">JCM 19897</strain>
    </source>
</reference>
<dbReference type="PROSITE" id="PS01031">
    <property type="entry name" value="SHSP"/>
    <property type="match status" value="1"/>
</dbReference>
<dbReference type="EMBL" id="PXYL01000035">
    <property type="protein sequence ID" value="PSJ52136.1"/>
    <property type="molecule type" value="Genomic_DNA"/>
</dbReference>
<evidence type="ECO:0000259" key="4">
    <source>
        <dbReference type="PROSITE" id="PS51203"/>
    </source>
</evidence>
<dbReference type="PROSITE" id="PS51203">
    <property type="entry name" value="CS"/>
    <property type="match status" value="1"/>
</dbReference>
<evidence type="ECO:0000256" key="1">
    <source>
        <dbReference type="PROSITE-ProRule" id="PRU00285"/>
    </source>
</evidence>
<dbReference type="InterPro" id="IPR002068">
    <property type="entry name" value="A-crystallin/Hsp20_dom"/>
</dbReference>
<dbReference type="Gene3D" id="2.60.40.790">
    <property type="match status" value="1"/>
</dbReference>
<dbReference type="InterPro" id="IPR007052">
    <property type="entry name" value="CS_dom"/>
</dbReference>
<feature type="domain" description="SHSP" evidence="3">
    <location>
        <begin position="45"/>
        <end position="158"/>
    </location>
</feature>
<dbReference type="CDD" id="cd06464">
    <property type="entry name" value="ACD_sHsps-like"/>
    <property type="match status" value="1"/>
</dbReference>
<dbReference type="RefSeq" id="WP_106727478.1">
    <property type="nucleotide sequence ID" value="NZ_PXYL01000035.1"/>
</dbReference>
<dbReference type="SUPFAM" id="SSF49764">
    <property type="entry name" value="HSP20-like chaperones"/>
    <property type="match status" value="1"/>
</dbReference>
<dbReference type="PANTHER" id="PTHR11527">
    <property type="entry name" value="HEAT-SHOCK PROTEIN 20 FAMILY MEMBER"/>
    <property type="match status" value="1"/>
</dbReference>
<dbReference type="Pfam" id="PF00011">
    <property type="entry name" value="HSP20"/>
    <property type="match status" value="1"/>
</dbReference>
<evidence type="ECO:0000313" key="6">
    <source>
        <dbReference type="Proteomes" id="UP000240653"/>
    </source>
</evidence>
<evidence type="ECO:0000259" key="3">
    <source>
        <dbReference type="PROSITE" id="PS01031"/>
    </source>
</evidence>
<protein>
    <submittedName>
        <fullName evidence="5">Type III effector protein</fullName>
    </submittedName>
</protein>
<gene>
    <name evidence="5" type="ORF">C7I85_29065</name>
</gene>
<dbReference type="InterPro" id="IPR031107">
    <property type="entry name" value="Small_HSP"/>
</dbReference>
<sequence length="162" mass="18069">MARHSLMPLGSRNLLSGDPFSSFQQGMNRLFEDVFRGTGMVPAEGHEGMITPHLNVSETENEVRITAELPGVAEKDVDVTLDDDVLTIRGEKKMEKKEDKENFHFVERSFGQFQRSIRIPRSVNAAQVHAHVADGILTITLPKNPAQERSRHIKVSSGASTY</sequence>
<dbReference type="InterPro" id="IPR008978">
    <property type="entry name" value="HSP20-like_chaperone"/>
</dbReference>
<evidence type="ECO:0000313" key="5">
    <source>
        <dbReference type="EMBL" id="PSJ52136.1"/>
    </source>
</evidence>
<comment type="caution">
    <text evidence="5">The sequence shown here is derived from an EMBL/GenBank/DDBJ whole genome shotgun (WGS) entry which is preliminary data.</text>
</comment>
<feature type="domain" description="CS" evidence="4">
    <location>
        <begin position="49"/>
        <end position="153"/>
    </location>
</feature>
<dbReference type="AlphaFoldDB" id="A0A2P7RPK3"/>
<evidence type="ECO:0000256" key="2">
    <source>
        <dbReference type="RuleBase" id="RU003616"/>
    </source>
</evidence>
<keyword evidence="6" id="KW-1185">Reference proteome</keyword>
<organism evidence="5 6">
    <name type="scientific">Pseudaminobacter soli</name>
    <name type="common">ex Li et al. 2025</name>
    <dbReference type="NCBI Taxonomy" id="1295366"/>
    <lineage>
        <taxon>Bacteria</taxon>
        <taxon>Pseudomonadati</taxon>
        <taxon>Pseudomonadota</taxon>
        <taxon>Alphaproteobacteria</taxon>
        <taxon>Hyphomicrobiales</taxon>
        <taxon>Phyllobacteriaceae</taxon>
        <taxon>Pseudaminobacter</taxon>
    </lineage>
</organism>
<accession>A0A2P7RPK3</accession>
<dbReference type="OrthoDB" id="9808910at2"/>